<protein>
    <submittedName>
        <fullName evidence="1">Uncharacterized protein</fullName>
    </submittedName>
</protein>
<reference evidence="1 2" key="1">
    <citation type="journal article" date="2016" name="Mol. Biol. Evol.">
        <title>Comparative Genomics of Early-Diverging Mushroom-Forming Fungi Provides Insights into the Origins of Lignocellulose Decay Capabilities.</title>
        <authorList>
            <person name="Nagy L.G."/>
            <person name="Riley R."/>
            <person name="Tritt A."/>
            <person name="Adam C."/>
            <person name="Daum C."/>
            <person name="Floudas D."/>
            <person name="Sun H."/>
            <person name="Yadav J.S."/>
            <person name="Pangilinan J."/>
            <person name="Larsson K.H."/>
            <person name="Matsuura K."/>
            <person name="Barry K."/>
            <person name="Labutti K."/>
            <person name="Kuo R."/>
            <person name="Ohm R.A."/>
            <person name="Bhattacharya S.S."/>
            <person name="Shirouzu T."/>
            <person name="Yoshinaga Y."/>
            <person name="Martin F.M."/>
            <person name="Grigoriev I.V."/>
            <person name="Hibbett D.S."/>
        </authorList>
    </citation>
    <scope>NUCLEOTIDE SEQUENCE [LARGE SCALE GENOMIC DNA]</scope>
    <source>
        <strain evidence="1 2">L-15889</strain>
    </source>
</reference>
<evidence type="ECO:0000313" key="2">
    <source>
        <dbReference type="Proteomes" id="UP000076727"/>
    </source>
</evidence>
<organism evidence="1 2">
    <name type="scientific">Daedalea quercina L-15889</name>
    <dbReference type="NCBI Taxonomy" id="1314783"/>
    <lineage>
        <taxon>Eukaryota</taxon>
        <taxon>Fungi</taxon>
        <taxon>Dikarya</taxon>
        <taxon>Basidiomycota</taxon>
        <taxon>Agaricomycotina</taxon>
        <taxon>Agaricomycetes</taxon>
        <taxon>Polyporales</taxon>
        <taxon>Fomitopsis</taxon>
    </lineage>
</organism>
<keyword evidence="2" id="KW-1185">Reference proteome</keyword>
<name>A0A165LPU1_9APHY</name>
<dbReference type="Proteomes" id="UP000076727">
    <property type="component" value="Unassembled WGS sequence"/>
</dbReference>
<dbReference type="EMBL" id="KV429121">
    <property type="protein sequence ID" value="KZT64700.1"/>
    <property type="molecule type" value="Genomic_DNA"/>
</dbReference>
<proteinExistence type="predicted"/>
<accession>A0A165LPU1</accession>
<evidence type="ECO:0000313" key="1">
    <source>
        <dbReference type="EMBL" id="KZT64700.1"/>
    </source>
</evidence>
<gene>
    <name evidence="1" type="ORF">DAEQUDRAFT_599248</name>
</gene>
<sequence length="130" mass="14109">MLSLPAFFLFCLTPKNNCRIATSTQRTTLETEHICQLTESRSPNRALGQPVEVVGCSAMLMAAVFRVPARLSSIYWTDTVIEGSPRSSYASSRLAGNAPLRPSNIGHTAPNAGYVVSVVTHDLLLFSLQL</sequence>
<dbReference type="AlphaFoldDB" id="A0A165LPU1"/>